<evidence type="ECO:0000259" key="9">
    <source>
        <dbReference type="Pfam" id="PF03458"/>
    </source>
</evidence>
<feature type="transmembrane region" description="Helical" evidence="8">
    <location>
        <begin position="55"/>
        <end position="77"/>
    </location>
</feature>
<dbReference type="AlphaFoldDB" id="G1WKH6"/>
<dbReference type="PATRIC" id="fig|742742.3.peg.1823"/>
<evidence type="ECO:0000256" key="8">
    <source>
        <dbReference type="SAM" id="Phobius"/>
    </source>
</evidence>
<dbReference type="PANTHER" id="PTHR30506">
    <property type="entry name" value="INNER MEMBRANE PROTEIN"/>
    <property type="match status" value="1"/>
</dbReference>
<feature type="transmembrane region" description="Helical" evidence="8">
    <location>
        <begin position="89"/>
        <end position="107"/>
    </location>
</feature>
<evidence type="ECO:0000256" key="4">
    <source>
        <dbReference type="ARBA" id="ARBA00022692"/>
    </source>
</evidence>
<keyword evidence="4 8" id="KW-0812">Transmembrane</keyword>
<feature type="compositionally biased region" description="Basic and acidic residues" evidence="7">
    <location>
        <begin position="258"/>
        <end position="272"/>
    </location>
</feature>
<dbReference type="Proteomes" id="UP000004830">
    <property type="component" value="Unassembled WGS sequence"/>
</dbReference>
<dbReference type="EMBL" id="ADLS01000024">
    <property type="protein sequence ID" value="EGX69393.1"/>
    <property type="molecule type" value="Genomic_DNA"/>
</dbReference>
<reference evidence="10 11" key="1">
    <citation type="submission" date="2011-06" db="EMBL/GenBank/DDBJ databases">
        <title>The Genome Sequence of Collinsella tanakaei YIT 12063.</title>
        <authorList>
            <consortium name="The Broad Institute Genome Sequencing Platform"/>
            <person name="Earl A."/>
            <person name="Ward D."/>
            <person name="Feldgarden M."/>
            <person name="Gevers D."/>
            <person name="Morotomi M."/>
            <person name="Young S.K."/>
            <person name="Zeng Q."/>
            <person name="Gargeya S."/>
            <person name="Fitzgerald M."/>
            <person name="Haas B."/>
            <person name="Abouelleil A."/>
            <person name="Alvarado L."/>
            <person name="Arachchi H.M."/>
            <person name="Berlin A."/>
            <person name="Brown A."/>
            <person name="Chapman S.B."/>
            <person name="Chen Z."/>
            <person name="Dunbar C."/>
            <person name="Freedman E."/>
            <person name="Gearin G."/>
            <person name="Gellesch M."/>
            <person name="Goldberg J."/>
            <person name="Griggs A."/>
            <person name="Gujja S."/>
            <person name="Heiman D."/>
            <person name="Howarth C."/>
            <person name="Larson L."/>
            <person name="Lui A."/>
            <person name="MacDonald P.J.P."/>
            <person name="Mehta T."/>
            <person name="Montmayeur A."/>
            <person name="Murphy C."/>
            <person name="Neiman D."/>
            <person name="Pearson M."/>
            <person name="Priest M."/>
            <person name="Roberts A."/>
            <person name="Saif S."/>
            <person name="Shea T."/>
            <person name="Shenoy N."/>
            <person name="Sisk P."/>
            <person name="Stolte C."/>
            <person name="Sykes S."/>
            <person name="Wortman J."/>
            <person name="Nusbaum C."/>
            <person name="Birren B."/>
        </authorList>
    </citation>
    <scope>NUCLEOTIDE SEQUENCE [LARGE SCALE GENOMIC DNA]</scope>
    <source>
        <strain evidence="10 11">YIT 12063</strain>
    </source>
</reference>
<dbReference type="GeneID" id="62759530"/>
<dbReference type="GO" id="GO:0005886">
    <property type="term" value="C:plasma membrane"/>
    <property type="evidence" value="ECO:0007669"/>
    <property type="project" value="UniProtKB-SubCell"/>
</dbReference>
<dbReference type="RefSeq" id="WP_009141872.1">
    <property type="nucleotide sequence ID" value="NZ_JH126472.1"/>
</dbReference>
<feature type="compositionally biased region" description="Basic residues" evidence="7">
    <location>
        <begin position="273"/>
        <end position="288"/>
    </location>
</feature>
<feature type="region of interest" description="Disordered" evidence="7">
    <location>
        <begin position="258"/>
        <end position="295"/>
    </location>
</feature>
<evidence type="ECO:0000256" key="1">
    <source>
        <dbReference type="ARBA" id="ARBA00004651"/>
    </source>
</evidence>
<keyword evidence="6 8" id="KW-0472">Membrane</keyword>
<feature type="domain" description="Glycine transporter" evidence="9">
    <location>
        <begin position="117"/>
        <end position="190"/>
    </location>
</feature>
<evidence type="ECO:0000313" key="11">
    <source>
        <dbReference type="Proteomes" id="UP000004830"/>
    </source>
</evidence>
<name>G1WKH6_9ACTN</name>
<feature type="transmembrane region" description="Helical" evidence="8">
    <location>
        <begin position="137"/>
        <end position="161"/>
    </location>
</feature>
<comment type="similarity">
    <text evidence="2">Belongs to the UPF0126 family.</text>
</comment>
<sequence length="295" mass="32055">MTLTTVLLAPVVAAMTAAGGAAGEQVSIPIWLEMLAVVVASVSGVLTAREHKLDFIGAIGLAVACGLGGGIIRDVILQKGAVYILDQPLALPMSVATAAIAFVFPVIFEKPDRLIAILDIFAVGLYAAVGADKAMVYELSPMVCVMMGFFTAVGGGMLRDVFLGQTPGIFQRGNFYAITAIAGATSYVALVENFHAANIFALVVCVIITMALRWISLHYNILTPTEVNLDRVARPIRQFGNKAVEAVSKPVHRVPSERALDERRERVQADIKQRRRKERKQQVAQKRRAFWEKHR</sequence>
<keyword evidence="5 8" id="KW-1133">Transmembrane helix</keyword>
<dbReference type="Pfam" id="PF03458">
    <property type="entry name" value="Gly_transporter"/>
    <property type="match status" value="2"/>
</dbReference>
<organism evidence="10 11">
    <name type="scientific">Collinsella tanakaei YIT 12063</name>
    <dbReference type="NCBI Taxonomy" id="742742"/>
    <lineage>
        <taxon>Bacteria</taxon>
        <taxon>Bacillati</taxon>
        <taxon>Actinomycetota</taxon>
        <taxon>Coriobacteriia</taxon>
        <taxon>Coriobacteriales</taxon>
        <taxon>Coriobacteriaceae</taxon>
        <taxon>Collinsella</taxon>
    </lineage>
</organism>
<feature type="transmembrane region" description="Helical" evidence="8">
    <location>
        <begin position="28"/>
        <end position="48"/>
    </location>
</feature>
<evidence type="ECO:0000256" key="7">
    <source>
        <dbReference type="SAM" id="MobiDB-lite"/>
    </source>
</evidence>
<feature type="transmembrane region" description="Helical" evidence="8">
    <location>
        <begin position="196"/>
        <end position="215"/>
    </location>
</feature>
<gene>
    <name evidence="10" type="ORF">HMPREF9452_01839</name>
</gene>
<keyword evidence="3" id="KW-1003">Cell membrane</keyword>
<keyword evidence="11" id="KW-1185">Reference proteome</keyword>
<protein>
    <recommendedName>
        <fullName evidence="9">Glycine transporter domain-containing protein</fullName>
    </recommendedName>
</protein>
<feature type="domain" description="Glycine transporter" evidence="9">
    <location>
        <begin position="31"/>
        <end position="104"/>
    </location>
</feature>
<evidence type="ECO:0000313" key="10">
    <source>
        <dbReference type="EMBL" id="EGX69393.1"/>
    </source>
</evidence>
<feature type="transmembrane region" description="Helical" evidence="8">
    <location>
        <begin position="173"/>
        <end position="190"/>
    </location>
</feature>
<evidence type="ECO:0000256" key="3">
    <source>
        <dbReference type="ARBA" id="ARBA00022475"/>
    </source>
</evidence>
<feature type="transmembrane region" description="Helical" evidence="8">
    <location>
        <begin position="114"/>
        <end position="131"/>
    </location>
</feature>
<proteinExistence type="inferred from homology"/>
<evidence type="ECO:0000256" key="6">
    <source>
        <dbReference type="ARBA" id="ARBA00023136"/>
    </source>
</evidence>
<evidence type="ECO:0000256" key="5">
    <source>
        <dbReference type="ARBA" id="ARBA00022989"/>
    </source>
</evidence>
<evidence type="ECO:0000256" key="2">
    <source>
        <dbReference type="ARBA" id="ARBA00008193"/>
    </source>
</evidence>
<dbReference type="InterPro" id="IPR005115">
    <property type="entry name" value="Gly_transporter"/>
</dbReference>
<dbReference type="eggNOG" id="COG2860">
    <property type="taxonomic scope" value="Bacteria"/>
</dbReference>
<accession>G1WKH6</accession>
<dbReference type="PANTHER" id="PTHR30506:SF3">
    <property type="entry name" value="UPF0126 INNER MEMBRANE PROTEIN YADS-RELATED"/>
    <property type="match status" value="1"/>
</dbReference>
<dbReference type="HOGENOM" id="CLU_064906_3_0_11"/>
<comment type="caution">
    <text evidence="10">The sequence shown here is derived from an EMBL/GenBank/DDBJ whole genome shotgun (WGS) entry which is preliminary data.</text>
</comment>
<comment type="subcellular location">
    <subcellularLocation>
        <location evidence="1">Cell membrane</location>
        <topology evidence="1">Multi-pass membrane protein</topology>
    </subcellularLocation>
</comment>